<feature type="domain" description="Glycosyltransferase family 28 N-terminal" evidence="12">
    <location>
        <begin position="29"/>
        <end position="165"/>
    </location>
</feature>
<dbReference type="GO" id="GO:0009252">
    <property type="term" value="P:peptidoglycan biosynthetic process"/>
    <property type="evidence" value="ECO:0007669"/>
    <property type="project" value="UniProtKB-UniRule"/>
</dbReference>
<feature type="region of interest" description="Disordered" evidence="11">
    <location>
        <begin position="1"/>
        <end position="24"/>
    </location>
</feature>
<dbReference type="Gene3D" id="3.40.50.2000">
    <property type="entry name" value="Glycogen Phosphorylase B"/>
    <property type="match status" value="2"/>
</dbReference>
<evidence type="ECO:0000256" key="9">
    <source>
        <dbReference type="ARBA" id="ARBA00023316"/>
    </source>
</evidence>
<evidence type="ECO:0000256" key="8">
    <source>
        <dbReference type="ARBA" id="ARBA00023306"/>
    </source>
</evidence>
<dbReference type="NCBIfam" id="NF009102">
    <property type="entry name" value="PRK12446.1"/>
    <property type="match status" value="1"/>
</dbReference>
<dbReference type="EC" id="2.4.1.227" evidence="10"/>
<dbReference type="InterPro" id="IPR004276">
    <property type="entry name" value="GlycoTrans_28_N"/>
</dbReference>
<proteinExistence type="inferred from homology"/>
<dbReference type="CDD" id="cd03785">
    <property type="entry name" value="GT28_MurG"/>
    <property type="match status" value="1"/>
</dbReference>
<gene>
    <name evidence="10" type="primary">murG</name>
    <name evidence="14" type="ORF">FFV09_06235</name>
</gene>
<dbReference type="GO" id="GO:0005886">
    <property type="term" value="C:plasma membrane"/>
    <property type="evidence" value="ECO:0007669"/>
    <property type="project" value="UniProtKB-SubCell"/>
</dbReference>
<dbReference type="EMBL" id="CP041217">
    <property type="protein sequence ID" value="QDH20493.1"/>
    <property type="molecule type" value="Genomic_DNA"/>
</dbReference>
<reference evidence="14 15" key="1">
    <citation type="submission" date="2019-06" db="EMBL/GenBank/DDBJ databases">
        <title>Saccharibacillus brassicae sp. nov., an endophytic bacterium isolated from Chinese cabbage seeds (Brassica pekinensis).</title>
        <authorList>
            <person name="Jiang L."/>
            <person name="Lee J."/>
            <person name="Kim S.W."/>
        </authorList>
    </citation>
    <scope>NUCLEOTIDE SEQUENCE [LARGE SCALE GENOMIC DNA]</scope>
    <source>
        <strain evidence="15">KCTC 43072 / ATSA2</strain>
    </source>
</reference>
<dbReference type="GO" id="GO:0051301">
    <property type="term" value="P:cell division"/>
    <property type="evidence" value="ECO:0007669"/>
    <property type="project" value="UniProtKB-KW"/>
</dbReference>
<evidence type="ECO:0000256" key="5">
    <source>
        <dbReference type="ARBA" id="ARBA00022960"/>
    </source>
</evidence>
<comment type="similarity">
    <text evidence="10">Belongs to the glycosyltransferase 28 family. MurG subfamily.</text>
</comment>
<evidence type="ECO:0000259" key="12">
    <source>
        <dbReference type="Pfam" id="PF03033"/>
    </source>
</evidence>
<dbReference type="PANTHER" id="PTHR21015">
    <property type="entry name" value="UDP-N-ACETYLGLUCOSAMINE--N-ACETYLMURAMYL-(PENTAPEPTIDE) PYROPHOSPHORYL-UNDECAPRENOL N-ACETYLGLUCOSAMINE TRANSFERASE 1"/>
    <property type="match status" value="1"/>
</dbReference>
<evidence type="ECO:0000256" key="4">
    <source>
        <dbReference type="ARBA" id="ARBA00022679"/>
    </source>
</evidence>
<comment type="caution">
    <text evidence="10">Lacks conserved residue(s) required for the propagation of feature annotation.</text>
</comment>
<dbReference type="GO" id="GO:0008360">
    <property type="term" value="P:regulation of cell shape"/>
    <property type="evidence" value="ECO:0007669"/>
    <property type="project" value="UniProtKB-KW"/>
</dbReference>
<feature type="binding site" evidence="10">
    <location>
        <position position="190"/>
    </location>
    <ligand>
        <name>UDP-N-acetyl-alpha-D-glucosamine</name>
        <dbReference type="ChEBI" id="CHEBI:57705"/>
    </ligand>
</feature>
<feature type="binding site" evidence="10">
    <location>
        <begin position="36"/>
        <end position="38"/>
    </location>
    <ligand>
        <name>UDP-N-acetyl-alpha-D-glucosamine</name>
        <dbReference type="ChEBI" id="CHEBI:57705"/>
    </ligand>
</feature>
<name>A0A4Y6US47_SACBS</name>
<keyword evidence="9 10" id="KW-0961">Cell wall biogenesis/degradation</keyword>
<feature type="binding site" evidence="10">
    <location>
        <position position="220"/>
    </location>
    <ligand>
        <name>UDP-N-acetyl-alpha-D-glucosamine</name>
        <dbReference type="ChEBI" id="CHEBI:57705"/>
    </ligand>
</feature>
<keyword evidence="6 10" id="KW-0573">Peptidoglycan synthesis</keyword>
<keyword evidence="1 10" id="KW-1003">Cell membrane</keyword>
<evidence type="ECO:0000313" key="15">
    <source>
        <dbReference type="Proteomes" id="UP000316968"/>
    </source>
</evidence>
<dbReference type="Pfam" id="PF03033">
    <property type="entry name" value="Glyco_transf_28"/>
    <property type="match status" value="1"/>
</dbReference>
<dbReference type="InterPro" id="IPR007235">
    <property type="entry name" value="Glyco_trans_28_C"/>
</dbReference>
<keyword evidence="3 10" id="KW-0328">Glycosyltransferase</keyword>
<evidence type="ECO:0000256" key="1">
    <source>
        <dbReference type="ARBA" id="ARBA00022475"/>
    </source>
</evidence>
<dbReference type="PANTHER" id="PTHR21015:SF27">
    <property type="entry name" value="UDP-N-ACETYLGLUCOSAMINE--N-ACETYLMURAMYL-(PENTAPEPTIDE) PYROPHOSPHORYL-UNDECAPRENOL N-ACETYLGLUCOSAMINE TRANSFERASE"/>
    <property type="match status" value="1"/>
</dbReference>
<accession>A0A4Y6US47</accession>
<feature type="domain" description="Glycosyl transferase family 28 C-terminal" evidence="13">
    <location>
        <begin position="214"/>
        <end position="363"/>
    </location>
</feature>
<keyword evidence="8 10" id="KW-0131">Cell cycle</keyword>
<dbReference type="OrthoDB" id="9808936at2"/>
<sequence length="380" mass="41103">MTAHPASRPASAAPSRRAARPSSFSDKRIVLTGGGSAGHVSVNLALIPVLREQGWSIHYIGSETGIEKELVSALPGVTYHAIATGKLRRYFSLQNFSDPLRILRGVGQSRRLIRRLKPQVVFSKGGFVSVPVVLGAWMNRVPALIHESDYSPGLANRLALPFAAALCTTFPETAAAVKSGKAVQIGSVVRPELKTGSAARGLEFLGFDGAKPVLLAAGGSLGSRALNGNLRRNLGELLHRFDVVHLCGRGGLDPQLEERAGYRQFEFVHESLPDVLAAADLVFSRAGSNAIFEFLSLGKPMLLCPLGRSQSRGDQILNADSFVRAGYAESLDEDAWSDEAFFAKLDRLHRDRELYAARMRAAENGDPLQQLLRRITDTAK</sequence>
<keyword evidence="2 10" id="KW-0132">Cell division</keyword>
<dbReference type="SUPFAM" id="SSF53756">
    <property type="entry name" value="UDP-Glycosyltransferase/glycogen phosphorylase"/>
    <property type="match status" value="1"/>
</dbReference>
<evidence type="ECO:0000313" key="14">
    <source>
        <dbReference type="EMBL" id="QDH20493.1"/>
    </source>
</evidence>
<dbReference type="RefSeq" id="WP_141447004.1">
    <property type="nucleotide sequence ID" value="NZ_CP041217.1"/>
</dbReference>
<dbReference type="HAMAP" id="MF_00033">
    <property type="entry name" value="MurG"/>
    <property type="match status" value="1"/>
</dbReference>
<comment type="catalytic activity">
    <reaction evidence="10">
        <text>di-trans,octa-cis-undecaprenyl diphospho-N-acetyl-alpha-D-muramoyl-L-alanyl-D-glutamyl-meso-2,6-diaminopimeloyl-D-alanyl-D-alanine + UDP-N-acetyl-alpha-D-glucosamine = di-trans,octa-cis-undecaprenyl diphospho-[N-acetyl-alpha-D-glucosaminyl-(1-&gt;4)]-N-acetyl-alpha-D-muramoyl-L-alanyl-D-glutamyl-meso-2,6-diaminopimeloyl-D-alanyl-D-alanine + UDP + H(+)</text>
        <dbReference type="Rhea" id="RHEA:31227"/>
        <dbReference type="ChEBI" id="CHEBI:15378"/>
        <dbReference type="ChEBI" id="CHEBI:57705"/>
        <dbReference type="ChEBI" id="CHEBI:58223"/>
        <dbReference type="ChEBI" id="CHEBI:61387"/>
        <dbReference type="ChEBI" id="CHEBI:61388"/>
        <dbReference type="EC" id="2.4.1.227"/>
    </reaction>
</comment>
<dbReference type="GO" id="GO:0050511">
    <property type="term" value="F:undecaprenyldiphospho-muramoylpentapeptide beta-N-acetylglucosaminyltransferase activity"/>
    <property type="evidence" value="ECO:0007669"/>
    <property type="project" value="UniProtKB-UniRule"/>
</dbReference>
<evidence type="ECO:0000256" key="6">
    <source>
        <dbReference type="ARBA" id="ARBA00022984"/>
    </source>
</evidence>
<dbReference type="UniPathway" id="UPA00219"/>
<evidence type="ECO:0000259" key="13">
    <source>
        <dbReference type="Pfam" id="PF04101"/>
    </source>
</evidence>
<dbReference type="KEGG" id="saca:FFV09_06235"/>
<feature type="binding site" evidence="10">
    <location>
        <position position="315"/>
    </location>
    <ligand>
        <name>UDP-N-acetyl-alpha-D-glucosamine</name>
        <dbReference type="ChEBI" id="CHEBI:57705"/>
    </ligand>
</feature>
<evidence type="ECO:0000256" key="10">
    <source>
        <dbReference type="HAMAP-Rule" id="MF_00033"/>
    </source>
</evidence>
<keyword evidence="15" id="KW-1185">Reference proteome</keyword>
<dbReference type="Proteomes" id="UP000316968">
    <property type="component" value="Chromosome"/>
</dbReference>
<evidence type="ECO:0000256" key="11">
    <source>
        <dbReference type="SAM" id="MobiDB-lite"/>
    </source>
</evidence>
<protein>
    <recommendedName>
        <fullName evidence="10">UDP-N-acetylglucosamine--N-acetylmuramyl-(pentapeptide) pyrophosphoryl-undecaprenol N-acetylglucosamine transferase</fullName>
        <ecNumber evidence="10">2.4.1.227</ecNumber>
    </recommendedName>
    <alternativeName>
        <fullName evidence="10">Undecaprenyl-PP-MurNAc-pentapeptide-UDPGlcNAc GlcNAc transferase</fullName>
    </alternativeName>
</protein>
<dbReference type="GO" id="GO:0071555">
    <property type="term" value="P:cell wall organization"/>
    <property type="evidence" value="ECO:0007669"/>
    <property type="project" value="UniProtKB-KW"/>
</dbReference>
<organism evidence="14 15">
    <name type="scientific">Saccharibacillus brassicae</name>
    <dbReference type="NCBI Taxonomy" id="2583377"/>
    <lineage>
        <taxon>Bacteria</taxon>
        <taxon>Bacillati</taxon>
        <taxon>Bacillota</taxon>
        <taxon>Bacilli</taxon>
        <taxon>Bacillales</taxon>
        <taxon>Paenibacillaceae</taxon>
        <taxon>Saccharibacillus</taxon>
    </lineage>
</organism>
<dbReference type="AlphaFoldDB" id="A0A4Y6US47"/>
<dbReference type="Pfam" id="PF04101">
    <property type="entry name" value="Glyco_tran_28_C"/>
    <property type="match status" value="1"/>
</dbReference>
<dbReference type="GO" id="GO:0005975">
    <property type="term" value="P:carbohydrate metabolic process"/>
    <property type="evidence" value="ECO:0007669"/>
    <property type="project" value="InterPro"/>
</dbReference>
<feature type="compositionally biased region" description="Low complexity" evidence="11">
    <location>
        <begin position="1"/>
        <end position="23"/>
    </location>
</feature>
<evidence type="ECO:0000256" key="3">
    <source>
        <dbReference type="ARBA" id="ARBA00022676"/>
    </source>
</evidence>
<keyword evidence="4 10" id="KW-0808">Transferase</keyword>
<comment type="pathway">
    <text evidence="10">Cell wall biogenesis; peptidoglycan biosynthesis.</text>
</comment>
<comment type="subcellular location">
    <subcellularLocation>
        <location evidence="10">Cell membrane</location>
        <topology evidence="10">Peripheral membrane protein</topology>
        <orientation evidence="10">Cytoplasmic side</orientation>
    </subcellularLocation>
</comment>
<dbReference type="GO" id="GO:0051991">
    <property type="term" value="F:UDP-N-acetyl-D-glucosamine:N-acetylmuramoyl-L-alanyl-D-glutamyl-meso-2,6-diaminopimelyl-D-alanyl-D-alanine-diphosphoundecaprenol 4-beta-N-acetylglucosaminlytransferase activity"/>
    <property type="evidence" value="ECO:0007669"/>
    <property type="project" value="RHEA"/>
</dbReference>
<keyword evidence="5 10" id="KW-0133">Cell shape</keyword>
<keyword evidence="7 10" id="KW-0472">Membrane</keyword>
<evidence type="ECO:0000256" key="7">
    <source>
        <dbReference type="ARBA" id="ARBA00023136"/>
    </source>
</evidence>
<evidence type="ECO:0000256" key="2">
    <source>
        <dbReference type="ARBA" id="ARBA00022618"/>
    </source>
</evidence>
<dbReference type="InterPro" id="IPR006009">
    <property type="entry name" value="GlcNAc_MurG"/>
</dbReference>
<comment type="function">
    <text evidence="10">Cell wall formation. Catalyzes the transfer of a GlcNAc subunit on undecaprenyl-pyrophosphoryl-MurNAc-pentapeptide (lipid intermediate I) to form undecaprenyl-pyrophosphoryl-MurNAc-(pentapeptide)GlcNAc (lipid intermediate II).</text>
</comment>